<reference evidence="11" key="1">
    <citation type="submission" date="2023-12" db="EMBL/GenBank/DDBJ databases">
        <title>Novel isolates from deep terrestrial aquifers shed light on the physiology and ecology of the class Limnochordia.</title>
        <authorList>
            <person name="Karnachuk O.V."/>
            <person name="Lukina A.P."/>
            <person name="Avakyan M.R."/>
            <person name="Kadnikov V."/>
            <person name="Begmatov S."/>
            <person name="Beletsky A.V."/>
            <person name="Mardanov A.V."/>
            <person name="Ravin N.V."/>
        </authorList>
    </citation>
    <scope>NUCLEOTIDE SEQUENCE [LARGE SCALE GENOMIC DNA]</scope>
    <source>
        <strain evidence="11">LN</strain>
    </source>
</reference>
<evidence type="ECO:0000313" key="10">
    <source>
        <dbReference type="EMBL" id="WRP13849.1"/>
    </source>
</evidence>
<keyword evidence="5" id="KW-0547">Nucleotide-binding</keyword>
<organism evidence="10 11">
    <name type="scientific">Geochorda subterranea</name>
    <dbReference type="NCBI Taxonomy" id="3109564"/>
    <lineage>
        <taxon>Bacteria</taxon>
        <taxon>Bacillati</taxon>
        <taxon>Bacillota</taxon>
        <taxon>Limnochordia</taxon>
        <taxon>Limnochordales</taxon>
        <taxon>Geochordaceae</taxon>
        <taxon>Geochorda</taxon>
    </lineage>
</organism>
<feature type="compositionally biased region" description="Gly residues" evidence="8">
    <location>
        <begin position="358"/>
        <end position="367"/>
    </location>
</feature>
<dbReference type="Gene3D" id="3.40.50.300">
    <property type="entry name" value="P-loop containing nucleotide triphosphate hydrolases"/>
    <property type="match status" value="2"/>
</dbReference>
<dbReference type="NCBIfam" id="NF008453">
    <property type="entry name" value="PRK11308.1"/>
    <property type="match status" value="2"/>
</dbReference>
<dbReference type="RefSeq" id="WP_324668105.1">
    <property type="nucleotide sequence ID" value="NZ_CP141614.1"/>
</dbReference>
<evidence type="ECO:0000256" key="3">
    <source>
        <dbReference type="ARBA" id="ARBA00022448"/>
    </source>
</evidence>
<dbReference type="InterPro" id="IPR003593">
    <property type="entry name" value="AAA+_ATPase"/>
</dbReference>
<dbReference type="InterPro" id="IPR050388">
    <property type="entry name" value="ABC_Ni/Peptide_Import"/>
</dbReference>
<evidence type="ECO:0000256" key="2">
    <source>
        <dbReference type="ARBA" id="ARBA00005417"/>
    </source>
</evidence>
<dbReference type="PANTHER" id="PTHR43297:SF2">
    <property type="entry name" value="DIPEPTIDE TRANSPORT ATP-BINDING PROTEIN DPPD"/>
    <property type="match status" value="1"/>
</dbReference>
<keyword evidence="11" id="KW-1185">Reference proteome</keyword>
<evidence type="ECO:0000256" key="1">
    <source>
        <dbReference type="ARBA" id="ARBA00004202"/>
    </source>
</evidence>
<evidence type="ECO:0000313" key="11">
    <source>
        <dbReference type="Proteomes" id="UP001333102"/>
    </source>
</evidence>
<dbReference type="NCBIfam" id="TIGR01727">
    <property type="entry name" value="oligo_HPY"/>
    <property type="match status" value="1"/>
</dbReference>
<dbReference type="PANTHER" id="PTHR43297">
    <property type="entry name" value="OLIGOPEPTIDE TRANSPORT ATP-BINDING PROTEIN APPD"/>
    <property type="match status" value="1"/>
</dbReference>
<evidence type="ECO:0000256" key="4">
    <source>
        <dbReference type="ARBA" id="ARBA00022475"/>
    </source>
</evidence>
<feature type="domain" description="ABC transporter" evidence="9">
    <location>
        <begin position="387"/>
        <end position="631"/>
    </location>
</feature>
<dbReference type="PROSITE" id="PS00211">
    <property type="entry name" value="ABC_TRANSPORTER_1"/>
    <property type="match status" value="2"/>
</dbReference>
<evidence type="ECO:0000256" key="7">
    <source>
        <dbReference type="ARBA" id="ARBA00023136"/>
    </source>
</evidence>
<accession>A0ABZ1BM96</accession>
<protein>
    <submittedName>
        <fullName evidence="10">ABC transporter ATP-binding protein</fullName>
    </submittedName>
</protein>
<dbReference type="Pfam" id="PF08352">
    <property type="entry name" value="oligo_HPY"/>
    <property type="match status" value="2"/>
</dbReference>
<comment type="similarity">
    <text evidence="2">Belongs to the ABC transporter superfamily.</text>
</comment>
<dbReference type="PROSITE" id="PS50893">
    <property type="entry name" value="ABC_TRANSPORTER_2"/>
    <property type="match status" value="2"/>
</dbReference>
<keyword evidence="4" id="KW-1003">Cell membrane</keyword>
<sequence length="690" mass="77261">MEATPAAARSPGGRPPVLSVRDLVIKFRLRGRVLTAIRGLSLDLHEGEALALVGESGSGKTVLTKSWLGMLDPNGWIDRGAILMGARDLARLRAEREWLGIRGRQIAMIFQDPMTALNPLRTVGAQVQEALELHQGLRGSAARERAVEILAQVGIPDAASRYHQYPHQFSGGMRQRVVIAIAIACRPRVLVCDEPTTALDVTVQAQILELIGRLRRELGIALIFITHDLGVVARVADRVAVMYAGQIVEQGTVEEIFCDPRHPYTWALLASLPQLGVKGEPLHAIPGAPPNLLATIRGDPFAPRNPYALAIDLVQEPRPFQVSPTHWARTWLLDPRAPRVQPPPAVRRLRERRRWEGGWMGPDGQGHGQAAANRRQQGTRREVLLEVRDLRIEYRARGRRPFVAVDGVSFEVYRGETLGLVGETGSGKSSIGRAIVRITETAGGEIRFRGRRIDGRIPRELDRELTRRIQMIFQDPMASLNERAKVDYIVSEGLYNTRAYRDEQDRRARVASALREVGLLPEFASRFPHEFSGGQRQRIGIARALIMEPELVIADEPVSSLDVSVRAQVLNLLQALQRQKGLTYLFISHDLSVVRYIADRVAVMHRGRLVELAETEELFRSPLHPYTRALLSAIPVPDPRVERNRRVVRYEPPGDEDGRRSPRWAEVRPGHWVLADDAELEAYRRALEGR</sequence>
<dbReference type="CDD" id="cd03257">
    <property type="entry name" value="ABC_NikE_OppD_transporters"/>
    <property type="match status" value="2"/>
</dbReference>
<evidence type="ECO:0000256" key="8">
    <source>
        <dbReference type="SAM" id="MobiDB-lite"/>
    </source>
</evidence>
<dbReference type="SUPFAM" id="SSF52540">
    <property type="entry name" value="P-loop containing nucleoside triphosphate hydrolases"/>
    <property type="match status" value="2"/>
</dbReference>
<dbReference type="InterPro" id="IPR013563">
    <property type="entry name" value="Oligopep_ABC_C"/>
</dbReference>
<evidence type="ECO:0000256" key="6">
    <source>
        <dbReference type="ARBA" id="ARBA00022840"/>
    </source>
</evidence>
<dbReference type="GO" id="GO:0005524">
    <property type="term" value="F:ATP binding"/>
    <property type="evidence" value="ECO:0007669"/>
    <property type="project" value="UniProtKB-KW"/>
</dbReference>
<dbReference type="InterPro" id="IPR027417">
    <property type="entry name" value="P-loop_NTPase"/>
</dbReference>
<keyword evidence="3" id="KW-0813">Transport</keyword>
<evidence type="ECO:0000259" key="9">
    <source>
        <dbReference type="PROSITE" id="PS50893"/>
    </source>
</evidence>
<dbReference type="Pfam" id="PF00005">
    <property type="entry name" value="ABC_tran"/>
    <property type="match status" value="2"/>
</dbReference>
<dbReference type="Proteomes" id="UP001333102">
    <property type="component" value="Chromosome"/>
</dbReference>
<dbReference type="EMBL" id="CP141614">
    <property type="protein sequence ID" value="WRP13849.1"/>
    <property type="molecule type" value="Genomic_DNA"/>
</dbReference>
<evidence type="ECO:0000256" key="5">
    <source>
        <dbReference type="ARBA" id="ARBA00022741"/>
    </source>
</evidence>
<proteinExistence type="inferred from homology"/>
<comment type="subcellular location">
    <subcellularLocation>
        <location evidence="1">Cell membrane</location>
        <topology evidence="1">Peripheral membrane protein</topology>
    </subcellularLocation>
</comment>
<dbReference type="SMART" id="SM00382">
    <property type="entry name" value="AAA"/>
    <property type="match status" value="2"/>
</dbReference>
<keyword evidence="7" id="KW-0472">Membrane</keyword>
<name>A0ABZ1BM96_9FIRM</name>
<feature type="region of interest" description="Disordered" evidence="8">
    <location>
        <begin position="358"/>
        <end position="377"/>
    </location>
</feature>
<gene>
    <name evidence="10" type="ORF">VLY81_10430</name>
</gene>
<keyword evidence="6 10" id="KW-0067">ATP-binding</keyword>
<dbReference type="NCBIfam" id="NF007739">
    <property type="entry name" value="PRK10419.1"/>
    <property type="match status" value="2"/>
</dbReference>
<feature type="domain" description="ABC transporter" evidence="9">
    <location>
        <begin position="18"/>
        <end position="269"/>
    </location>
</feature>
<dbReference type="InterPro" id="IPR017871">
    <property type="entry name" value="ABC_transporter-like_CS"/>
</dbReference>
<dbReference type="InterPro" id="IPR003439">
    <property type="entry name" value="ABC_transporter-like_ATP-bd"/>
</dbReference>